<dbReference type="InParanoid" id="K1WRT1"/>
<dbReference type="HOGENOM" id="CLU_956692_0_0_1"/>
<dbReference type="KEGG" id="mbe:MBM_01042"/>
<organism evidence="2 3">
    <name type="scientific">Marssonina brunnea f. sp. multigermtubi (strain MB_m1)</name>
    <name type="common">Marssonina leaf spot fungus</name>
    <dbReference type="NCBI Taxonomy" id="1072389"/>
    <lineage>
        <taxon>Eukaryota</taxon>
        <taxon>Fungi</taxon>
        <taxon>Dikarya</taxon>
        <taxon>Ascomycota</taxon>
        <taxon>Pezizomycotina</taxon>
        <taxon>Leotiomycetes</taxon>
        <taxon>Helotiales</taxon>
        <taxon>Drepanopezizaceae</taxon>
        <taxon>Drepanopeziza</taxon>
    </lineage>
</organism>
<dbReference type="Proteomes" id="UP000006753">
    <property type="component" value="Unassembled WGS sequence"/>
</dbReference>
<name>K1WRT1_MARBU</name>
<feature type="transmembrane region" description="Helical" evidence="1">
    <location>
        <begin position="96"/>
        <end position="117"/>
    </location>
</feature>
<evidence type="ECO:0000313" key="3">
    <source>
        <dbReference type="Proteomes" id="UP000006753"/>
    </source>
</evidence>
<keyword evidence="1" id="KW-1133">Transmembrane helix</keyword>
<keyword evidence="1" id="KW-0472">Membrane</keyword>
<dbReference type="AlphaFoldDB" id="K1WRT1"/>
<protein>
    <submittedName>
        <fullName evidence="2">Uncharacterized protein</fullName>
    </submittedName>
</protein>
<proteinExistence type="predicted"/>
<evidence type="ECO:0000313" key="2">
    <source>
        <dbReference type="EMBL" id="EKD20360.1"/>
    </source>
</evidence>
<keyword evidence="1" id="KW-0812">Transmembrane</keyword>
<dbReference type="EMBL" id="JH921429">
    <property type="protein sequence ID" value="EKD20360.1"/>
    <property type="molecule type" value="Genomic_DNA"/>
</dbReference>
<reference evidence="2 3" key="1">
    <citation type="journal article" date="2012" name="BMC Genomics">
        <title>Sequencing the genome of Marssonina brunnea reveals fungus-poplar co-evolution.</title>
        <authorList>
            <person name="Zhu S."/>
            <person name="Cao Y.-Z."/>
            <person name="Jiang C."/>
            <person name="Tan B.-Y."/>
            <person name="Wang Z."/>
            <person name="Feng S."/>
            <person name="Zhang L."/>
            <person name="Su X.-H."/>
            <person name="Brejova B."/>
            <person name="Vinar T."/>
            <person name="Xu M."/>
            <person name="Wang M.-X."/>
            <person name="Zhang S.-G."/>
            <person name="Huang M.-R."/>
            <person name="Wu R."/>
            <person name="Zhou Y."/>
        </authorList>
    </citation>
    <scope>NUCLEOTIDE SEQUENCE [LARGE SCALE GENOMIC DNA]</scope>
    <source>
        <strain evidence="2 3">MB_m1</strain>
    </source>
</reference>
<keyword evidence="3" id="KW-1185">Reference proteome</keyword>
<dbReference type="Gene3D" id="1.20.1720.10">
    <property type="entry name" value="Multidrug resistance protein D"/>
    <property type="match status" value="1"/>
</dbReference>
<accession>K1WRT1</accession>
<dbReference type="OrthoDB" id="440553at2759"/>
<gene>
    <name evidence="2" type="ORF">MBM_01042</name>
</gene>
<sequence length="291" mass="31850">MSIPHPLRAYNASGLSSLESSSSVGPPGPFHNPFPARRARSEDFVYNVSHAGLFPPLSRNTYFPALKEMATDLKVSLSLFSLTVAVYMMGQSMGPFLSGLGAFTLLLIVALLPRLYAESQENGTLRLSSIHRPVIYSYKEPYPSEKFRDVPACKNVTASSIVAPLKLLFAKDVVFVTVTTALFRLASNLSVTQVGLIFLLNGAGCVAGPYLTGYLTDYDYEKVEAQYRNEHDINADAPLNKKELVVDSAVEKSRLMKHLLKIIAVPALSLQFFIAYTATAGFSLNSERTGR</sequence>
<dbReference type="eggNOG" id="KOG0255">
    <property type="taxonomic scope" value="Eukaryota"/>
</dbReference>
<feature type="transmembrane region" description="Helical" evidence="1">
    <location>
        <begin position="262"/>
        <end position="284"/>
    </location>
</feature>
<evidence type="ECO:0000256" key="1">
    <source>
        <dbReference type="SAM" id="Phobius"/>
    </source>
</evidence>